<evidence type="ECO:0000313" key="6">
    <source>
        <dbReference type="EMBL" id="KAF4124611.1"/>
    </source>
</evidence>
<dbReference type="EMBL" id="JAANYQ010000004">
    <property type="protein sequence ID" value="KAF4124611.1"/>
    <property type="molecule type" value="Genomic_DNA"/>
</dbReference>
<dbReference type="GeneID" id="55971505"/>
<dbReference type="SUPFAM" id="SSF50129">
    <property type="entry name" value="GroES-like"/>
    <property type="match status" value="1"/>
</dbReference>
<dbReference type="InterPro" id="IPR011032">
    <property type="entry name" value="GroES-like_sf"/>
</dbReference>
<dbReference type="Gene3D" id="3.90.180.10">
    <property type="entry name" value="Medium-chain alcohol dehydrogenases, catalytic domain"/>
    <property type="match status" value="2"/>
</dbReference>
<feature type="domain" description="Alcohol dehydrogenase-like C-terminal" evidence="5">
    <location>
        <begin position="86"/>
        <end position="192"/>
    </location>
</feature>
<dbReference type="GO" id="GO:0005737">
    <property type="term" value="C:cytoplasm"/>
    <property type="evidence" value="ECO:0007669"/>
    <property type="project" value="TreeGrafter"/>
</dbReference>
<gene>
    <name evidence="6" type="ORF">GMORB2_5277</name>
</gene>
<dbReference type="Pfam" id="PF00107">
    <property type="entry name" value="ADH_zinc_N"/>
    <property type="match status" value="1"/>
</dbReference>
<comment type="cofactor">
    <cofactor evidence="1">
        <name>Zn(2+)</name>
        <dbReference type="ChEBI" id="CHEBI:29105"/>
    </cofactor>
</comment>
<accession>A0A9P4YWZ5</accession>
<dbReference type="PANTHER" id="PTHR42940:SF8">
    <property type="entry name" value="VACUOLAR PROTEIN SORTING-ASSOCIATED PROTEIN 11"/>
    <property type="match status" value="1"/>
</dbReference>
<evidence type="ECO:0000259" key="5">
    <source>
        <dbReference type="Pfam" id="PF00107"/>
    </source>
</evidence>
<evidence type="ECO:0000256" key="2">
    <source>
        <dbReference type="ARBA" id="ARBA00022723"/>
    </source>
</evidence>
<name>A0A9P4YWZ5_9HYPO</name>
<dbReference type="InterPro" id="IPR036291">
    <property type="entry name" value="NAD(P)-bd_dom_sf"/>
</dbReference>
<dbReference type="OrthoDB" id="1879366at2759"/>
<dbReference type="SUPFAM" id="SSF51735">
    <property type="entry name" value="NAD(P)-binding Rossmann-fold domains"/>
    <property type="match status" value="1"/>
</dbReference>
<keyword evidence="4" id="KW-0560">Oxidoreductase</keyword>
<protein>
    <submittedName>
        <fullName evidence="6">Alcohol dehydrogenase, propanol-preferring</fullName>
    </submittedName>
</protein>
<comment type="caution">
    <text evidence="6">The sequence shown here is derived from an EMBL/GenBank/DDBJ whole genome shotgun (WGS) entry which is preliminary data.</text>
</comment>
<dbReference type="InterPro" id="IPR013149">
    <property type="entry name" value="ADH-like_C"/>
</dbReference>
<evidence type="ECO:0000256" key="4">
    <source>
        <dbReference type="ARBA" id="ARBA00023002"/>
    </source>
</evidence>
<proteinExistence type="predicted"/>
<evidence type="ECO:0000313" key="7">
    <source>
        <dbReference type="Proteomes" id="UP000749293"/>
    </source>
</evidence>
<dbReference type="RefSeq" id="XP_035323263.1">
    <property type="nucleotide sequence ID" value="XM_035467251.1"/>
</dbReference>
<sequence>MGHEAVGHVTRMHPSVAGKGFEVGDAIDWEYSVGCCFECDGCRVHNLYCSRGQTAVQGFSVDGYFKNNGLPSSAAAAWDSMRRSTYAKAMGIKVMGIDINDDALASVRGLSADITVNSATTADLVHQLRSVTGSSRGVHAAPHILRTGGVRMVIGMAPRDLQVSTYSLATGRYGIRGESSSTPQRMHKAVEFPAKHGIQPDVEFRTLEDLPQMADDMIHGRATRRQVVRFQKARKQWRFAKVE</sequence>
<dbReference type="Proteomes" id="UP000749293">
    <property type="component" value="Unassembled WGS sequence"/>
</dbReference>
<dbReference type="GO" id="GO:0046872">
    <property type="term" value="F:metal ion binding"/>
    <property type="evidence" value="ECO:0007669"/>
    <property type="project" value="UniProtKB-KW"/>
</dbReference>
<dbReference type="AlphaFoldDB" id="A0A9P4YWZ5"/>
<keyword evidence="3" id="KW-0862">Zinc</keyword>
<dbReference type="PANTHER" id="PTHR42940">
    <property type="entry name" value="ALCOHOL DEHYDROGENASE 1-RELATED"/>
    <property type="match status" value="1"/>
</dbReference>
<keyword evidence="7" id="KW-1185">Reference proteome</keyword>
<evidence type="ECO:0000256" key="3">
    <source>
        <dbReference type="ARBA" id="ARBA00022833"/>
    </source>
</evidence>
<organism evidence="6 7">
    <name type="scientific">Geosmithia morbida</name>
    <dbReference type="NCBI Taxonomy" id="1094350"/>
    <lineage>
        <taxon>Eukaryota</taxon>
        <taxon>Fungi</taxon>
        <taxon>Dikarya</taxon>
        <taxon>Ascomycota</taxon>
        <taxon>Pezizomycotina</taxon>
        <taxon>Sordariomycetes</taxon>
        <taxon>Hypocreomycetidae</taxon>
        <taxon>Hypocreales</taxon>
        <taxon>Bionectriaceae</taxon>
        <taxon>Geosmithia</taxon>
    </lineage>
</organism>
<dbReference type="GO" id="GO:0004022">
    <property type="term" value="F:alcohol dehydrogenase (NAD+) activity"/>
    <property type="evidence" value="ECO:0007669"/>
    <property type="project" value="TreeGrafter"/>
</dbReference>
<keyword evidence="2" id="KW-0479">Metal-binding</keyword>
<reference evidence="6" key="1">
    <citation type="submission" date="2020-03" db="EMBL/GenBank/DDBJ databases">
        <title>Site-based positive gene gene selection in Geosmithia morbida across the United States reveals a broad range of putative effectors and factors for local host and environmental adapation.</title>
        <authorList>
            <person name="Onufrak A."/>
            <person name="Murdoch R.W."/>
            <person name="Gazis R."/>
            <person name="Huff M."/>
            <person name="Staton M."/>
            <person name="Klingeman W."/>
            <person name="Hadziabdic D."/>
        </authorList>
    </citation>
    <scope>NUCLEOTIDE SEQUENCE</scope>
    <source>
        <strain evidence="6">1262</strain>
    </source>
</reference>
<evidence type="ECO:0000256" key="1">
    <source>
        <dbReference type="ARBA" id="ARBA00001947"/>
    </source>
</evidence>
<dbReference type="Gene3D" id="3.40.50.720">
    <property type="entry name" value="NAD(P)-binding Rossmann-like Domain"/>
    <property type="match status" value="1"/>
</dbReference>